<dbReference type="SFLD" id="SFLDS00003">
    <property type="entry name" value="Haloacid_Dehalogenase"/>
    <property type="match status" value="1"/>
</dbReference>
<protein>
    <submittedName>
        <fullName evidence="1">Sugar-phosphatase</fullName>
    </submittedName>
</protein>
<dbReference type="AlphaFoldDB" id="A0A428MGX6"/>
<reference evidence="1 2" key="1">
    <citation type="submission" date="2018-12" db="EMBL/GenBank/DDBJ databases">
        <title>Sequencing of bacterial isolates from soil warming experiment in Harvard Forest, Massachusetts, USA.</title>
        <authorList>
            <person name="Deangelis K."/>
        </authorList>
    </citation>
    <scope>NUCLEOTIDE SEQUENCE [LARGE SCALE GENOMIC DNA]</scope>
    <source>
        <strain evidence="1 2">EB153</strain>
    </source>
</reference>
<dbReference type="InterPro" id="IPR051806">
    <property type="entry name" value="HAD-like_SPP"/>
</dbReference>
<dbReference type="EMBL" id="RSDW01000001">
    <property type="protein sequence ID" value="RSL16168.1"/>
    <property type="molecule type" value="Genomic_DNA"/>
</dbReference>
<dbReference type="InterPro" id="IPR006439">
    <property type="entry name" value="HAD-SF_hydro_IA"/>
</dbReference>
<dbReference type="SUPFAM" id="SSF56784">
    <property type="entry name" value="HAD-like"/>
    <property type="match status" value="1"/>
</dbReference>
<dbReference type="Pfam" id="PF00702">
    <property type="entry name" value="Hydrolase"/>
    <property type="match status" value="1"/>
</dbReference>
<evidence type="ECO:0000313" key="1">
    <source>
        <dbReference type="EMBL" id="RSL16168.1"/>
    </source>
</evidence>
<dbReference type="Proteomes" id="UP000269669">
    <property type="component" value="Unassembled WGS sequence"/>
</dbReference>
<comment type="caution">
    <text evidence="1">The sequence shown here is derived from an EMBL/GenBank/DDBJ whole genome shotgun (WGS) entry which is preliminary data.</text>
</comment>
<gene>
    <name evidence="1" type="ORF">EDE15_1679</name>
</gene>
<name>A0A428MGX6_9BACT</name>
<evidence type="ECO:0000313" key="2">
    <source>
        <dbReference type="Proteomes" id="UP000269669"/>
    </source>
</evidence>
<dbReference type="OrthoDB" id="9797743at2"/>
<dbReference type="RefSeq" id="WP_125484815.1">
    <property type="nucleotide sequence ID" value="NZ_RSDW01000001.1"/>
</dbReference>
<organism evidence="1 2">
    <name type="scientific">Edaphobacter aggregans</name>
    <dbReference type="NCBI Taxonomy" id="570835"/>
    <lineage>
        <taxon>Bacteria</taxon>
        <taxon>Pseudomonadati</taxon>
        <taxon>Acidobacteriota</taxon>
        <taxon>Terriglobia</taxon>
        <taxon>Terriglobales</taxon>
        <taxon>Acidobacteriaceae</taxon>
        <taxon>Edaphobacter</taxon>
    </lineage>
</organism>
<dbReference type="InterPro" id="IPR023198">
    <property type="entry name" value="PGP-like_dom2"/>
</dbReference>
<dbReference type="NCBIfam" id="TIGR01509">
    <property type="entry name" value="HAD-SF-IA-v3"/>
    <property type="match status" value="1"/>
</dbReference>
<keyword evidence="2" id="KW-1185">Reference proteome</keyword>
<sequence>MSQPVVVETKGILFDMDGVLISSIGSVVRCWQRWAKLYDIPNADTYEVPHGMRAIEIVRSLRPDIDAEEGLRVIEDMEMEDTADLKVLPGVKELMESLPLDRWAIVTSATTRLLLGRLEAAGLPVPARLISADMVERGKPDPEPYRRGAGLLGFSPEECIVVEDAPSGVGAGVAAGCRVLGVLGTHSAEELAEADWVVESLERLGVTVAGDGLELRFTPLA</sequence>
<dbReference type="Gene3D" id="3.40.50.1000">
    <property type="entry name" value="HAD superfamily/HAD-like"/>
    <property type="match status" value="1"/>
</dbReference>
<dbReference type="PANTHER" id="PTHR43481:SF4">
    <property type="entry name" value="GLYCEROL-1-PHOSPHATE PHOSPHOHYDROLASE 1-RELATED"/>
    <property type="match status" value="1"/>
</dbReference>
<dbReference type="GO" id="GO:0050308">
    <property type="term" value="F:sugar-phosphatase activity"/>
    <property type="evidence" value="ECO:0007669"/>
    <property type="project" value="TreeGrafter"/>
</dbReference>
<proteinExistence type="predicted"/>
<dbReference type="SFLD" id="SFLDG01129">
    <property type="entry name" value="C1.5:_HAD__Beta-PGM__Phosphata"/>
    <property type="match status" value="1"/>
</dbReference>
<dbReference type="PANTHER" id="PTHR43481">
    <property type="entry name" value="FRUCTOSE-1-PHOSPHATE PHOSPHATASE"/>
    <property type="match status" value="1"/>
</dbReference>
<dbReference type="InterPro" id="IPR036412">
    <property type="entry name" value="HAD-like_sf"/>
</dbReference>
<dbReference type="Gene3D" id="1.10.150.240">
    <property type="entry name" value="Putative phosphatase, domain 2"/>
    <property type="match status" value="1"/>
</dbReference>
<dbReference type="InterPro" id="IPR023214">
    <property type="entry name" value="HAD_sf"/>
</dbReference>
<accession>A0A428MGX6</accession>